<gene>
    <name evidence="6" type="ORF">HMPREF0555_0667</name>
</gene>
<sequence>MRDVAYIKENAMNPKVGTIIKANVNDENEKYFFAQVDGFTYEIDKSELEKPLKIGGFVTGFAYENEGHKLQITKKTPAVQKSVYGWGTVVANRHDLGVFVSIGLPNKDIVVSLDDLPTISTLWPQKGDKLMIAIKEDHKGRLWGEIAQQHIINAVSRRAPESMKSTTVKATVYRNKMAGTLVITDEYYLGFIHPSQRDDEPRLGKVVDARVIGVRDDGTLNLSLKPLAYKTMDEDAQFLLLQLQRRADHFLPFNDKSNPEAIKRQFGFSKSQFKRALGHLYKDRLIEQIDDGIKLVEK</sequence>
<dbReference type="AlphaFoldDB" id="C2KJ51"/>
<dbReference type="Pfam" id="PF21191">
    <property type="entry name" value="CvfB_1st"/>
    <property type="match status" value="1"/>
</dbReference>
<dbReference type="Gene3D" id="1.10.10.10">
    <property type="entry name" value="Winged helix-like DNA-binding domain superfamily/Winged helix DNA-binding domain"/>
    <property type="match status" value="1"/>
</dbReference>
<reference evidence="6 7" key="1">
    <citation type="submission" date="2009-04" db="EMBL/GenBank/DDBJ databases">
        <authorList>
            <person name="Qin X."/>
            <person name="Bachman B."/>
            <person name="Battles P."/>
            <person name="Bell A."/>
            <person name="Bess C."/>
            <person name="Bickham C."/>
            <person name="Chaboub L."/>
            <person name="Chen D."/>
            <person name="Coyle M."/>
            <person name="Deiros D.R."/>
            <person name="Dinh H."/>
            <person name="Forbes L."/>
            <person name="Fowler G."/>
            <person name="Francisco L."/>
            <person name="Fu Q."/>
            <person name="Gubbala S."/>
            <person name="Hale W."/>
            <person name="Han Y."/>
            <person name="Hemphill L."/>
            <person name="Highlander S.K."/>
            <person name="Hirani K."/>
            <person name="Hogues M."/>
            <person name="Jackson L."/>
            <person name="Jakkamsetti A."/>
            <person name="Javaid M."/>
            <person name="Jiang H."/>
            <person name="Korchina V."/>
            <person name="Kovar C."/>
            <person name="Lara F."/>
            <person name="Lee S."/>
            <person name="Mata R."/>
            <person name="Mathew T."/>
            <person name="Moen C."/>
            <person name="Morales K."/>
            <person name="Munidasa M."/>
            <person name="Nazareth L."/>
            <person name="Ngo R."/>
            <person name="Nguyen L."/>
            <person name="Okwuonu G."/>
            <person name="Ongeri F."/>
            <person name="Patil S."/>
            <person name="Petrosino J."/>
            <person name="Pham C."/>
            <person name="Pham P."/>
            <person name="Pu L.-L."/>
            <person name="Puazo M."/>
            <person name="Raj R."/>
            <person name="Reid J."/>
            <person name="Rouhana J."/>
            <person name="Saada N."/>
            <person name="Shang Y."/>
            <person name="Simmons D."/>
            <person name="Thornton R."/>
            <person name="Warren J."/>
            <person name="Weissenberger G."/>
            <person name="Zhang J."/>
            <person name="Zhang L."/>
            <person name="Zhou C."/>
            <person name="Zhu D."/>
            <person name="Muzny D."/>
            <person name="Worley K."/>
            <person name="Gibbs R."/>
        </authorList>
    </citation>
    <scope>NUCLEOTIDE SEQUENCE [LARGE SCALE GENOMIC DNA]</scope>
    <source>
        <strain evidence="6 7">ATCC 19254</strain>
    </source>
</reference>
<comment type="caution">
    <text evidence="6">The sequence shown here is derived from an EMBL/GenBank/DDBJ whole genome shotgun (WGS) entry which is preliminary data.</text>
</comment>
<evidence type="ECO:0000259" key="2">
    <source>
        <dbReference type="Pfam" id="PF13509"/>
    </source>
</evidence>
<dbReference type="InterPro" id="IPR040764">
    <property type="entry name" value="CvfB_WH"/>
</dbReference>
<dbReference type="HOGENOM" id="CLU_064885_0_0_9"/>
<feature type="domain" description="Conserved virulence factor B first S1" evidence="2">
    <location>
        <begin position="16"/>
        <end position="73"/>
    </location>
</feature>
<proteinExistence type="inferred from homology"/>
<comment type="similarity">
    <text evidence="1">Belongs to the CvfB family.</text>
</comment>
<evidence type="ECO:0000313" key="6">
    <source>
        <dbReference type="EMBL" id="EEJ42723.1"/>
    </source>
</evidence>
<dbReference type="EMBL" id="ACKV01000032">
    <property type="protein sequence ID" value="EEJ42723.1"/>
    <property type="molecule type" value="Genomic_DNA"/>
</dbReference>
<feature type="domain" description="Conserved virulence factor B-like winged helix" evidence="3">
    <location>
        <begin position="239"/>
        <end position="295"/>
    </location>
</feature>
<dbReference type="SUPFAM" id="SSF50249">
    <property type="entry name" value="Nucleic acid-binding proteins"/>
    <property type="match status" value="1"/>
</dbReference>
<evidence type="ECO:0008006" key="8">
    <source>
        <dbReference type="Google" id="ProtNLM"/>
    </source>
</evidence>
<dbReference type="PANTHER" id="PTHR37296:SF1">
    <property type="entry name" value="CONSERVED VIRULENCE FACTOR B"/>
    <property type="match status" value="1"/>
</dbReference>
<evidence type="ECO:0000259" key="5">
    <source>
        <dbReference type="Pfam" id="PF21543"/>
    </source>
</evidence>
<dbReference type="Gene3D" id="2.40.50.140">
    <property type="entry name" value="Nucleic acid-binding proteins"/>
    <property type="match status" value="2"/>
</dbReference>
<protein>
    <recommendedName>
        <fullName evidence="8">RNA-binding protein</fullName>
    </recommendedName>
</protein>
<dbReference type="Pfam" id="PF13509">
    <property type="entry name" value="S1_2"/>
    <property type="match status" value="1"/>
</dbReference>
<dbReference type="PANTHER" id="PTHR37296">
    <property type="entry name" value="CONSERVED VIRULENCE FACTOR B"/>
    <property type="match status" value="1"/>
</dbReference>
<accession>C2KJ51</accession>
<dbReference type="PIRSF" id="PIRSF012524">
    <property type="entry name" value="YitL_S1"/>
    <property type="match status" value="1"/>
</dbReference>
<evidence type="ECO:0000313" key="7">
    <source>
        <dbReference type="Proteomes" id="UP000004283"/>
    </source>
</evidence>
<dbReference type="InterPro" id="IPR039566">
    <property type="entry name" value="CvfB_S1_st"/>
</dbReference>
<dbReference type="InterPro" id="IPR012340">
    <property type="entry name" value="NA-bd_OB-fold"/>
</dbReference>
<evidence type="ECO:0000259" key="3">
    <source>
        <dbReference type="Pfam" id="PF17783"/>
    </source>
</evidence>
<dbReference type="InterPro" id="IPR048588">
    <property type="entry name" value="CvfB_S1_2nd"/>
</dbReference>
<feature type="domain" description="Conserved virulence factor B second S1" evidence="4">
    <location>
        <begin position="84"/>
        <end position="145"/>
    </location>
</feature>
<name>C2KJ51_LEUMC</name>
<dbReference type="InterPro" id="IPR036388">
    <property type="entry name" value="WH-like_DNA-bd_sf"/>
</dbReference>
<dbReference type="Gene3D" id="2.40.50.330">
    <property type="match status" value="1"/>
</dbReference>
<feature type="domain" description="Conserved virulence factor B third S1" evidence="5">
    <location>
        <begin position="153"/>
        <end position="226"/>
    </location>
</feature>
<evidence type="ECO:0000259" key="4">
    <source>
        <dbReference type="Pfam" id="PF21191"/>
    </source>
</evidence>
<dbReference type="Pfam" id="PF21543">
    <property type="entry name" value="CvfB_2nd"/>
    <property type="match status" value="1"/>
</dbReference>
<dbReference type="InterPro" id="IPR048587">
    <property type="entry name" value="CvfB_S1_3rd"/>
</dbReference>
<organism evidence="6 7">
    <name type="scientific">Leuconostoc mesenteroides subsp. cremoris ATCC 19254</name>
    <dbReference type="NCBI Taxonomy" id="586220"/>
    <lineage>
        <taxon>Bacteria</taxon>
        <taxon>Bacillati</taxon>
        <taxon>Bacillota</taxon>
        <taxon>Bacilli</taxon>
        <taxon>Lactobacillales</taxon>
        <taxon>Lactobacillaceae</taxon>
        <taxon>Leuconostoc</taxon>
    </lineage>
</organism>
<dbReference type="Proteomes" id="UP000004283">
    <property type="component" value="Unassembled WGS sequence"/>
</dbReference>
<evidence type="ECO:0000256" key="1">
    <source>
        <dbReference type="PIRNR" id="PIRNR012524"/>
    </source>
</evidence>
<dbReference type="InterPro" id="IPR014464">
    <property type="entry name" value="CvfB_fam"/>
</dbReference>
<dbReference type="Pfam" id="PF17783">
    <property type="entry name" value="WHD_CvfB"/>
    <property type="match status" value="1"/>
</dbReference>